<evidence type="ECO:0000256" key="2">
    <source>
        <dbReference type="ARBA" id="ARBA00001946"/>
    </source>
</evidence>
<evidence type="ECO:0000313" key="13">
    <source>
        <dbReference type="EMBL" id="EEY22208.1"/>
    </source>
</evidence>
<dbReference type="EMBL" id="DS985225">
    <property type="protein sequence ID" value="EEY22208.1"/>
    <property type="molecule type" value="Genomic_DNA"/>
</dbReference>
<evidence type="ECO:0000256" key="1">
    <source>
        <dbReference type="ARBA" id="ARBA00001936"/>
    </source>
</evidence>
<dbReference type="eggNOG" id="KOG2277">
    <property type="taxonomic scope" value="Eukaryota"/>
</dbReference>
<dbReference type="OrthoDB" id="407432at2759"/>
<dbReference type="Gene3D" id="3.30.460.10">
    <property type="entry name" value="Beta Polymerase, domain 2"/>
    <property type="match status" value="1"/>
</dbReference>
<feature type="region of interest" description="Disordered" evidence="10">
    <location>
        <begin position="1"/>
        <end position="211"/>
    </location>
</feature>
<keyword evidence="14" id="KW-1185">Reference proteome</keyword>
<protein>
    <recommendedName>
        <fullName evidence="5">polynucleotide adenylyltransferase</fullName>
        <ecNumber evidence="5">2.7.7.19</ecNumber>
    </recommendedName>
</protein>
<gene>
    <name evidence="13" type="ORF">VDBG_08318</name>
</gene>
<evidence type="ECO:0000256" key="6">
    <source>
        <dbReference type="ARBA" id="ARBA00022490"/>
    </source>
</evidence>
<feature type="compositionally biased region" description="Polar residues" evidence="10">
    <location>
        <begin position="68"/>
        <end position="79"/>
    </location>
</feature>
<feature type="domain" description="Poly(A) RNA polymerase mitochondrial-like central palm" evidence="12">
    <location>
        <begin position="231"/>
        <end position="349"/>
    </location>
</feature>
<comment type="subcellular location">
    <subcellularLocation>
        <location evidence="3">Cytoplasm</location>
    </subcellularLocation>
</comment>
<dbReference type="GeneID" id="9529321"/>
<dbReference type="Pfam" id="PF03828">
    <property type="entry name" value="PAP_assoc"/>
    <property type="match status" value="1"/>
</dbReference>
<evidence type="ECO:0000259" key="11">
    <source>
        <dbReference type="Pfam" id="PF03828"/>
    </source>
</evidence>
<proteinExistence type="inferred from homology"/>
<feature type="compositionally biased region" description="Polar residues" evidence="10">
    <location>
        <begin position="1"/>
        <end position="11"/>
    </location>
</feature>
<evidence type="ECO:0000256" key="9">
    <source>
        <dbReference type="ARBA" id="ARBA00022842"/>
    </source>
</evidence>
<evidence type="ECO:0000256" key="8">
    <source>
        <dbReference type="ARBA" id="ARBA00022723"/>
    </source>
</evidence>
<feature type="compositionally biased region" description="Polar residues" evidence="10">
    <location>
        <begin position="394"/>
        <end position="411"/>
    </location>
</feature>
<dbReference type="GO" id="GO:1990817">
    <property type="term" value="F:poly(A) RNA polymerase activity"/>
    <property type="evidence" value="ECO:0007669"/>
    <property type="project" value="UniProtKB-EC"/>
</dbReference>
<feature type="compositionally biased region" description="Low complexity" evidence="10">
    <location>
        <begin position="49"/>
        <end position="60"/>
    </location>
</feature>
<keyword evidence="9" id="KW-0460">Magnesium</keyword>
<evidence type="ECO:0000313" key="14">
    <source>
        <dbReference type="Proteomes" id="UP000008698"/>
    </source>
</evidence>
<dbReference type="GO" id="GO:0010605">
    <property type="term" value="P:negative regulation of macromolecule metabolic process"/>
    <property type="evidence" value="ECO:0007669"/>
    <property type="project" value="UniProtKB-ARBA"/>
</dbReference>
<dbReference type="GO" id="GO:0031123">
    <property type="term" value="P:RNA 3'-end processing"/>
    <property type="evidence" value="ECO:0007669"/>
    <property type="project" value="TreeGrafter"/>
</dbReference>
<evidence type="ECO:0000256" key="3">
    <source>
        <dbReference type="ARBA" id="ARBA00004496"/>
    </source>
</evidence>
<feature type="domain" description="PAP-associated" evidence="11">
    <location>
        <begin position="885"/>
        <end position="988"/>
    </location>
</feature>
<dbReference type="Proteomes" id="UP000008698">
    <property type="component" value="Unassembled WGS sequence"/>
</dbReference>
<feature type="region of interest" description="Disordered" evidence="10">
    <location>
        <begin position="366"/>
        <end position="433"/>
    </location>
</feature>
<dbReference type="RefSeq" id="XP_003001273.1">
    <property type="nucleotide sequence ID" value="XM_003001227.1"/>
</dbReference>
<dbReference type="EC" id="2.7.7.19" evidence="5"/>
<sequence>MAHYQPSSQGQDPELETRLRGLILTNTPGSNGNSISHRDLLEGSTDDAPTPSSQQSPTSPKMTRKRPNQAQRRQMNAQMTIPVDTRPTAPVPPRNYGQNQGFAAHHNEQGYRQGPPRQPYTQRSGGSAGQWAGPQHHHQNQHQHQHGQGQGHFQGRGQRYGAHQYQSHSYQDHGPSGPSAPPGFRQDGNVPRGAQRSHGLYNPHGNHHAAPLSPEELAQQSAYLDGLSETLVAGAEIERDDIMEKESFRIRIQEICRQVIVQHEEQTNGRTGFPASSIGLECFGSLSSGFATKASDMDLGLISPLSVPQPDGADSVIPRLVEKAFLDAGLGARLLTRTRVPIIKLCSKPSDSLLLGLLEERDKWERGIDNDPLGAAEAEDGDEPVQDQDEEQQPKTPTVAAQSQLAASTGDPNAAPKPSVDQPQSLKLRQTEKQNLTSYYNNAKRALRRLNGRDITLSNHTTFSREDFEILTRVCEAFVEGLYDQTLKARLQGYQSLLFRRHNDDECSHSLLGVFTQVEGEMLAMGWEHRTTQEKSADAEKAAEVCVLGWKKLQNQPVAGSDPLQHAKHLQLYLHRLKKLNSVQLVTLQQTQFESASDYHERVTKLVVNLRPAALLAEKGEDLFQELVIKHYVEGIWSFEVQKQVGDFVAAISGPISLGTVARRHKSLQLAFEFDRALEHHAYDSRLEPVIKQYVALLRGDTNQPGDASTLALAAPESQQVLQVILALSDPSKLTANQPRDRYRDNLEFPKSGVGVQCDINFAAHLALQNTLLLRCYSHTDPRVRTLVLFVKHWAKSRAINTPYRGTLSSYGYVLMMLHYLVNVVEPFVCPNLQHLGPPPPPQDPSTYPDADGLICRGRFVGFWRDEAEIQRLARARQLNGNDHSVGRLLRGFFEYYAHTGTLSTNPKARGFDWGRDVLSLRTPRGLLSKQTKGWTGAKTVLENVPSPAGAPTAANANANAAEAKPVEVKEVRHRYLFAIEDPFELDHNVARTVTHNGIVAIRDEFRRAWRLIRAAGKGNLGGGGGGAAAAGDAESEELLQDVKTVRKESDAGEFRSLLAEIHGVERAELETLAAAIPS</sequence>
<dbReference type="GO" id="GO:0046872">
    <property type="term" value="F:metal ion binding"/>
    <property type="evidence" value="ECO:0007669"/>
    <property type="project" value="UniProtKB-KW"/>
</dbReference>
<dbReference type="SUPFAM" id="SSF81301">
    <property type="entry name" value="Nucleotidyltransferase"/>
    <property type="match status" value="2"/>
</dbReference>
<dbReference type="Gene3D" id="1.10.1410.10">
    <property type="match status" value="1"/>
</dbReference>
<dbReference type="SUPFAM" id="SSF81631">
    <property type="entry name" value="PAP/OAS1 substrate-binding domain"/>
    <property type="match status" value="1"/>
</dbReference>
<evidence type="ECO:0000256" key="4">
    <source>
        <dbReference type="ARBA" id="ARBA00008593"/>
    </source>
</evidence>
<evidence type="ECO:0000256" key="5">
    <source>
        <dbReference type="ARBA" id="ARBA00012388"/>
    </source>
</evidence>
<dbReference type="PANTHER" id="PTHR12271:SF40">
    <property type="entry name" value="POLY(A) RNA POLYMERASE GLD2"/>
    <property type="match status" value="1"/>
</dbReference>
<keyword evidence="6" id="KW-0963">Cytoplasm</keyword>
<dbReference type="Pfam" id="PF22600">
    <property type="entry name" value="MTPAP-like_central"/>
    <property type="match status" value="1"/>
</dbReference>
<dbReference type="InterPro" id="IPR054708">
    <property type="entry name" value="MTPAP-like_central"/>
</dbReference>
<feature type="compositionally biased region" description="Acidic residues" evidence="10">
    <location>
        <begin position="377"/>
        <end position="391"/>
    </location>
</feature>
<dbReference type="InterPro" id="IPR043519">
    <property type="entry name" value="NT_sf"/>
</dbReference>
<dbReference type="GO" id="GO:0050265">
    <property type="term" value="F:RNA uridylyltransferase activity"/>
    <property type="evidence" value="ECO:0007669"/>
    <property type="project" value="TreeGrafter"/>
</dbReference>
<evidence type="ECO:0000256" key="7">
    <source>
        <dbReference type="ARBA" id="ARBA00022679"/>
    </source>
</evidence>
<dbReference type="InterPro" id="IPR002058">
    <property type="entry name" value="PAP_assoc"/>
</dbReference>
<dbReference type="AlphaFoldDB" id="C9STP7"/>
<feature type="compositionally biased region" description="Basic residues" evidence="10">
    <location>
        <begin position="135"/>
        <end position="145"/>
    </location>
</feature>
<comment type="similarity">
    <text evidence="4">Belongs to the DNA polymerase type-B-like family.</text>
</comment>
<dbReference type="OMA" id="VELKCFG"/>
<accession>C9STP7</accession>
<keyword evidence="8" id="KW-0479">Metal-binding</keyword>
<feature type="compositionally biased region" description="Polar residues" evidence="10">
    <location>
        <begin position="421"/>
        <end position="433"/>
    </location>
</feature>
<dbReference type="HOGENOM" id="CLU_008947_0_0_1"/>
<reference evidence="14" key="1">
    <citation type="journal article" date="2011" name="PLoS Pathog.">
        <title>Comparative genomics yields insights into niche adaptation of plant vascular wilt pathogens.</title>
        <authorList>
            <person name="Klosterman S.J."/>
            <person name="Subbarao K.V."/>
            <person name="Kang S."/>
            <person name="Veronese P."/>
            <person name="Gold S.E."/>
            <person name="Thomma B.P.H.J."/>
            <person name="Chen Z."/>
            <person name="Henrissat B."/>
            <person name="Lee Y.-H."/>
            <person name="Park J."/>
            <person name="Garcia-Pedrajas M.D."/>
            <person name="Barbara D.J."/>
            <person name="Anchieta A."/>
            <person name="de Jonge R."/>
            <person name="Santhanam P."/>
            <person name="Maruthachalam K."/>
            <person name="Atallah Z."/>
            <person name="Amyotte S.G."/>
            <person name="Paz Z."/>
            <person name="Inderbitzin P."/>
            <person name="Hayes R.J."/>
            <person name="Heiman D.I."/>
            <person name="Young S."/>
            <person name="Zeng Q."/>
            <person name="Engels R."/>
            <person name="Galagan J."/>
            <person name="Cuomo C.A."/>
            <person name="Dobinson K.F."/>
            <person name="Ma L.-J."/>
        </authorList>
    </citation>
    <scope>NUCLEOTIDE SEQUENCE [LARGE SCALE GENOMIC DNA]</scope>
    <source>
        <strain evidence="14">VaMs.102 / ATCC MYA-4576 / FGSC 10136</strain>
    </source>
</reference>
<evidence type="ECO:0000256" key="10">
    <source>
        <dbReference type="SAM" id="MobiDB-lite"/>
    </source>
</evidence>
<comment type="cofactor">
    <cofactor evidence="1">
        <name>Mn(2+)</name>
        <dbReference type="ChEBI" id="CHEBI:29035"/>
    </cofactor>
</comment>
<evidence type="ECO:0000259" key="12">
    <source>
        <dbReference type="Pfam" id="PF22600"/>
    </source>
</evidence>
<dbReference type="PANTHER" id="PTHR12271">
    <property type="entry name" value="POLY A POLYMERASE CID PAP -RELATED"/>
    <property type="match status" value="1"/>
</dbReference>
<keyword evidence="7" id="KW-0808">Transferase</keyword>
<dbReference type="STRING" id="526221.C9STP7"/>
<name>C9STP7_VERA1</name>
<comment type="cofactor">
    <cofactor evidence="2">
        <name>Mg(2+)</name>
        <dbReference type="ChEBI" id="CHEBI:18420"/>
    </cofactor>
</comment>
<feature type="compositionally biased region" description="Polar residues" evidence="10">
    <location>
        <begin position="24"/>
        <end position="35"/>
    </location>
</feature>
<dbReference type="GO" id="GO:0005737">
    <property type="term" value="C:cytoplasm"/>
    <property type="evidence" value="ECO:0007669"/>
    <property type="project" value="UniProtKB-SubCell"/>
</dbReference>
<dbReference type="KEGG" id="val:VDBG_08318"/>
<organism evidence="14">
    <name type="scientific">Verticillium alfalfae (strain VaMs.102 / ATCC MYA-4576 / FGSC 10136)</name>
    <name type="common">Verticillium wilt of alfalfa</name>
    <name type="synonym">Verticillium albo-atrum</name>
    <dbReference type="NCBI Taxonomy" id="526221"/>
    <lineage>
        <taxon>Eukaryota</taxon>
        <taxon>Fungi</taxon>
        <taxon>Dikarya</taxon>
        <taxon>Ascomycota</taxon>
        <taxon>Pezizomycotina</taxon>
        <taxon>Sordariomycetes</taxon>
        <taxon>Hypocreomycetidae</taxon>
        <taxon>Glomerellales</taxon>
        <taxon>Plectosphaerellaceae</taxon>
        <taxon>Verticillium</taxon>
    </lineage>
</organism>